<dbReference type="PANTHER" id="PTHR42953:SF1">
    <property type="entry name" value="METAL-BINDING PROTEIN HI_0362-RELATED"/>
    <property type="match status" value="1"/>
</dbReference>
<dbReference type="GO" id="GO:0046872">
    <property type="term" value="F:metal ion binding"/>
    <property type="evidence" value="ECO:0007669"/>
    <property type="project" value="UniProtKB-KW"/>
</dbReference>
<protein>
    <submittedName>
        <fullName evidence="5">Zinc/manganese transport system substrate-binding protein</fullName>
    </submittedName>
</protein>
<dbReference type="InterPro" id="IPR050492">
    <property type="entry name" value="Bact_metal-bind_prot9"/>
</dbReference>
<keyword evidence="4" id="KW-0732">Signal</keyword>
<proteinExistence type="predicted"/>
<evidence type="ECO:0000256" key="1">
    <source>
        <dbReference type="ARBA" id="ARBA00004196"/>
    </source>
</evidence>
<evidence type="ECO:0000313" key="5">
    <source>
        <dbReference type="EMBL" id="SDR59719.1"/>
    </source>
</evidence>
<dbReference type="SUPFAM" id="SSF53807">
    <property type="entry name" value="Helical backbone' metal receptor"/>
    <property type="match status" value="1"/>
</dbReference>
<dbReference type="RefSeq" id="WP_244144757.1">
    <property type="nucleotide sequence ID" value="NZ_FNKX01000003.1"/>
</dbReference>
<dbReference type="EMBL" id="FNKX01000003">
    <property type="protein sequence ID" value="SDR59719.1"/>
    <property type="molecule type" value="Genomic_DNA"/>
</dbReference>
<dbReference type="InterPro" id="IPR006127">
    <property type="entry name" value="ZnuA-like"/>
</dbReference>
<evidence type="ECO:0000256" key="2">
    <source>
        <dbReference type="ARBA" id="ARBA00022448"/>
    </source>
</evidence>
<dbReference type="Proteomes" id="UP000199365">
    <property type="component" value="Unassembled WGS sequence"/>
</dbReference>
<sequence>MKKIAARLCNSVQHRASWSSGQPDRFVWRAALKPIGSLSAALVLLAVHQGSAMAASAAAGVINAIGVENEYADVIAQIGGKYVQVSAIETDPNTDPHTFEVNPKVAAQLASADLIVKNGVGYDAWADKIIAAAPNNKRKVIDAQHLLGLPDSTPNPHLWYDPKTMPAVAKAVAADLSALNPAQAAYFQANVKKFDASLKPWLAAIASFKAHYAQTPVAVTEPVANYMLEAVGTDIATPFSLQAAIMNGTDPSPQDVTKQNSLFTDHKVKVFVYNQQVTDALTQSFLNLARKNGIPVVGVYETMPTPGFTYQSWMLAEVNALEKAVTSKVSTETLQAVQ</sequence>
<dbReference type="AlphaFoldDB" id="A0A1H1KD01"/>
<keyword evidence="6" id="KW-1185">Reference proteome</keyword>
<accession>A0A1H1KD01</accession>
<keyword evidence="2" id="KW-0813">Transport</keyword>
<comment type="subcellular location">
    <subcellularLocation>
        <location evidence="1">Cell envelope</location>
    </subcellularLocation>
</comment>
<gene>
    <name evidence="5" type="ORF">SAMN05445850_6938</name>
</gene>
<dbReference type="GO" id="GO:0030313">
    <property type="term" value="C:cell envelope"/>
    <property type="evidence" value="ECO:0007669"/>
    <property type="project" value="UniProtKB-SubCell"/>
</dbReference>
<dbReference type="PANTHER" id="PTHR42953">
    <property type="entry name" value="HIGH-AFFINITY ZINC UPTAKE SYSTEM PROTEIN ZNUA-RELATED"/>
    <property type="match status" value="1"/>
</dbReference>
<dbReference type="STRING" id="157910.SAMN05445850_6938"/>
<dbReference type="Gene3D" id="3.40.50.1980">
    <property type="entry name" value="Nitrogenase molybdenum iron protein domain"/>
    <property type="match status" value="2"/>
</dbReference>
<name>A0A1H1KD01_9BURK</name>
<evidence type="ECO:0000313" key="6">
    <source>
        <dbReference type="Proteomes" id="UP000199365"/>
    </source>
</evidence>
<reference evidence="6" key="1">
    <citation type="submission" date="2016-10" db="EMBL/GenBank/DDBJ databases">
        <authorList>
            <person name="Varghese N."/>
            <person name="Submissions S."/>
        </authorList>
    </citation>
    <scope>NUCLEOTIDE SEQUENCE [LARGE SCALE GENOMIC DNA]</scope>
    <source>
        <strain evidence="6">DUS833</strain>
    </source>
</reference>
<dbReference type="Pfam" id="PF01297">
    <property type="entry name" value="ZnuA"/>
    <property type="match status" value="1"/>
</dbReference>
<organism evidence="5 6">
    <name type="scientific">Paraburkholderia tuberum</name>
    <dbReference type="NCBI Taxonomy" id="157910"/>
    <lineage>
        <taxon>Bacteria</taxon>
        <taxon>Pseudomonadati</taxon>
        <taxon>Pseudomonadota</taxon>
        <taxon>Betaproteobacteria</taxon>
        <taxon>Burkholderiales</taxon>
        <taxon>Burkholderiaceae</taxon>
        <taxon>Paraburkholderia</taxon>
    </lineage>
</organism>
<dbReference type="GO" id="GO:0030001">
    <property type="term" value="P:metal ion transport"/>
    <property type="evidence" value="ECO:0007669"/>
    <property type="project" value="InterPro"/>
</dbReference>
<evidence type="ECO:0000256" key="4">
    <source>
        <dbReference type="ARBA" id="ARBA00022729"/>
    </source>
</evidence>
<keyword evidence="3" id="KW-0479">Metal-binding</keyword>
<evidence type="ECO:0000256" key="3">
    <source>
        <dbReference type="ARBA" id="ARBA00022723"/>
    </source>
</evidence>